<feature type="compositionally biased region" description="Basic residues" evidence="2">
    <location>
        <begin position="70"/>
        <end position="83"/>
    </location>
</feature>
<sequence length="128" mass="14236">MMQSYKEKISNMASVAKEHITICKARAQEKAEKAMARTKEEKEIAKERRKAKEAQAKMQLHAEKAEHAARKLNAKHSHLHTTHTHQGYNQPAAGATAPMYPQPQPAVGATTAPTYPPSTHPPPEAKYF</sequence>
<dbReference type="PANTHER" id="PTHR33493">
    <property type="entry name" value="LATE EMBRYOGENESIS ABUNDANT PROTEIN 6-RELATED"/>
    <property type="match status" value="1"/>
</dbReference>
<evidence type="ECO:0000256" key="1">
    <source>
        <dbReference type="ARBA" id="ARBA00010975"/>
    </source>
</evidence>
<evidence type="ECO:0000256" key="2">
    <source>
        <dbReference type="SAM" id="MobiDB-lite"/>
    </source>
</evidence>
<accession>A0A438JZL0</accession>
<evidence type="ECO:0000313" key="3">
    <source>
        <dbReference type="EMBL" id="RVX14402.1"/>
    </source>
</evidence>
<comment type="similarity">
    <text evidence="1">Belongs to the LEA type 1 family.</text>
</comment>
<dbReference type="AlphaFoldDB" id="A0A438JZL0"/>
<proteinExistence type="inferred from homology"/>
<name>A0A438JZL0_VITVI</name>
<dbReference type="GO" id="GO:0009793">
    <property type="term" value="P:embryo development ending in seed dormancy"/>
    <property type="evidence" value="ECO:0007669"/>
    <property type="project" value="InterPro"/>
</dbReference>
<dbReference type="InterPro" id="IPR005513">
    <property type="entry name" value="LEA_1"/>
</dbReference>
<feature type="region of interest" description="Disordered" evidence="2">
    <location>
        <begin position="33"/>
        <end position="128"/>
    </location>
</feature>
<comment type="caution">
    <text evidence="3">The sequence shown here is derived from an EMBL/GenBank/DDBJ whole genome shotgun (WGS) entry which is preliminary data.</text>
</comment>
<dbReference type="Proteomes" id="UP000288805">
    <property type="component" value="Unassembled WGS sequence"/>
</dbReference>
<feature type="compositionally biased region" description="Basic and acidic residues" evidence="2">
    <location>
        <begin position="33"/>
        <end position="69"/>
    </location>
</feature>
<feature type="compositionally biased region" description="Pro residues" evidence="2">
    <location>
        <begin position="114"/>
        <end position="128"/>
    </location>
</feature>
<gene>
    <name evidence="3" type="primary">LEA6_1</name>
    <name evidence="3" type="ORF">CK203_017185</name>
</gene>
<dbReference type="PANTHER" id="PTHR33493:SF6">
    <property type="entry name" value="LATE EMBRYOGENESIS ABUNDANT PROTEIN 6"/>
    <property type="match status" value="1"/>
</dbReference>
<protein>
    <submittedName>
        <fullName evidence="3">Late embryogenesis abundant protein 6</fullName>
    </submittedName>
</protein>
<reference evidence="3 4" key="1">
    <citation type="journal article" date="2018" name="PLoS Genet.">
        <title>Population sequencing reveals clonal diversity and ancestral inbreeding in the grapevine cultivar Chardonnay.</title>
        <authorList>
            <person name="Roach M.J."/>
            <person name="Johnson D.L."/>
            <person name="Bohlmann J."/>
            <person name="van Vuuren H.J."/>
            <person name="Jones S.J."/>
            <person name="Pretorius I.S."/>
            <person name="Schmidt S.A."/>
            <person name="Borneman A.R."/>
        </authorList>
    </citation>
    <scope>NUCLEOTIDE SEQUENCE [LARGE SCALE GENOMIC DNA]</scope>
    <source>
        <strain evidence="4">cv. Chardonnay</strain>
        <tissue evidence="3">Leaf</tissue>
    </source>
</reference>
<evidence type="ECO:0000313" key="4">
    <source>
        <dbReference type="Proteomes" id="UP000288805"/>
    </source>
</evidence>
<dbReference type="EMBL" id="QGNW01000021">
    <property type="protein sequence ID" value="RVX14402.1"/>
    <property type="molecule type" value="Genomic_DNA"/>
</dbReference>
<organism evidence="3 4">
    <name type="scientific">Vitis vinifera</name>
    <name type="common">Grape</name>
    <dbReference type="NCBI Taxonomy" id="29760"/>
    <lineage>
        <taxon>Eukaryota</taxon>
        <taxon>Viridiplantae</taxon>
        <taxon>Streptophyta</taxon>
        <taxon>Embryophyta</taxon>
        <taxon>Tracheophyta</taxon>
        <taxon>Spermatophyta</taxon>
        <taxon>Magnoliopsida</taxon>
        <taxon>eudicotyledons</taxon>
        <taxon>Gunneridae</taxon>
        <taxon>Pentapetalae</taxon>
        <taxon>rosids</taxon>
        <taxon>Vitales</taxon>
        <taxon>Vitaceae</taxon>
        <taxon>Viteae</taxon>
        <taxon>Vitis</taxon>
    </lineage>
</organism>
<dbReference type="Pfam" id="PF03760">
    <property type="entry name" value="LEA_1"/>
    <property type="match status" value="1"/>
</dbReference>